<reference evidence="4 5" key="1">
    <citation type="journal article" date="2016" name="Proc. Natl. Acad. Sci. U.S.A.">
        <title>Comparative genomics of biotechnologically important yeasts.</title>
        <authorList>
            <person name="Riley R."/>
            <person name="Haridas S."/>
            <person name="Wolfe K.H."/>
            <person name="Lopes M.R."/>
            <person name="Hittinger C.T."/>
            <person name="Goeker M."/>
            <person name="Salamov A.A."/>
            <person name="Wisecaver J.H."/>
            <person name="Long T.M."/>
            <person name="Calvey C.H."/>
            <person name="Aerts A.L."/>
            <person name="Barry K.W."/>
            <person name="Choi C."/>
            <person name="Clum A."/>
            <person name="Coughlan A.Y."/>
            <person name="Deshpande S."/>
            <person name="Douglass A.P."/>
            <person name="Hanson S.J."/>
            <person name="Klenk H.-P."/>
            <person name="LaButti K.M."/>
            <person name="Lapidus A."/>
            <person name="Lindquist E.A."/>
            <person name="Lipzen A.M."/>
            <person name="Meier-Kolthoff J.P."/>
            <person name="Ohm R.A."/>
            <person name="Otillar R.P."/>
            <person name="Pangilinan J.L."/>
            <person name="Peng Y."/>
            <person name="Rokas A."/>
            <person name="Rosa C.A."/>
            <person name="Scheuner C."/>
            <person name="Sibirny A.A."/>
            <person name="Slot J.C."/>
            <person name="Stielow J.B."/>
            <person name="Sun H."/>
            <person name="Kurtzman C.P."/>
            <person name="Blackwell M."/>
            <person name="Grigoriev I.V."/>
            <person name="Jeffries T.W."/>
        </authorList>
    </citation>
    <scope>NUCLEOTIDE SEQUENCE [LARGE SCALE GENOMIC DNA]</scope>
    <source>
        <strain evidence="5">ATCC 58044 / CBS 1984 / NCYC 433 / NRRL Y-366-8</strain>
    </source>
</reference>
<dbReference type="Proteomes" id="UP000094112">
    <property type="component" value="Unassembled WGS sequence"/>
</dbReference>
<feature type="domain" description="NAD-dependent epimerase/dehydratase" evidence="3">
    <location>
        <begin position="8"/>
        <end position="252"/>
    </location>
</feature>
<dbReference type="EMBL" id="KV454210">
    <property type="protein sequence ID" value="ODQ60325.1"/>
    <property type="molecule type" value="Genomic_DNA"/>
</dbReference>
<dbReference type="InterPro" id="IPR036291">
    <property type="entry name" value="NAD(P)-bd_dom_sf"/>
</dbReference>
<comment type="similarity">
    <text evidence="2">Belongs to the NAD(P)-dependent epimerase/dehydratase family. Dihydroflavonol-4-reductase subfamily.</text>
</comment>
<name>A0A1E3P4H2_WICAA</name>
<dbReference type="PANTHER" id="PTHR10366:SF564">
    <property type="entry name" value="STEROL-4-ALPHA-CARBOXYLATE 3-DEHYDROGENASE, DECARBOXYLATING"/>
    <property type="match status" value="1"/>
</dbReference>
<protein>
    <recommendedName>
        <fullName evidence="3">NAD-dependent epimerase/dehydratase domain-containing protein</fullName>
    </recommendedName>
</protein>
<dbReference type="InterPro" id="IPR001509">
    <property type="entry name" value="Epimerase_deHydtase"/>
</dbReference>
<dbReference type="OrthoDB" id="2735536at2759"/>
<dbReference type="Gene3D" id="3.40.50.720">
    <property type="entry name" value="NAD(P)-binding Rossmann-like Domain"/>
    <property type="match status" value="1"/>
</dbReference>
<evidence type="ECO:0000313" key="4">
    <source>
        <dbReference type="EMBL" id="ODQ60325.1"/>
    </source>
</evidence>
<dbReference type="AlphaFoldDB" id="A0A1E3P4H2"/>
<accession>A0A1E3P4H2</accession>
<sequence length="313" mass="34840">MAAIGETVLLTGANGFIALHILGKLLERGYKVIGTVRSQEKADALYKKFETDHSDPNLKLVVVEDLTAAEIKYVLHTASPFKYGFTDNYDEGYRKPAVQGTLEVLHSIHKYGHKVVTVVVTSSFAAIKHTDKLKDPTFIHNENVWNPDEWDNAKTENQAYSLSKKLAEKAAWDFIKKNDVKFHLDTITPPFVFGPQYFSQDAANDELNTSNQIIVDLLKSDPKDTKFFDGHTLAAVDVRDVAEFHILAFERGIKNHRLFPSGVPINDQKILNIINEYIPQLNGKVAKGNPEKAYTVPGVGLSSDTSKMLLGGV</sequence>
<keyword evidence="1" id="KW-0560">Oxidoreductase</keyword>
<evidence type="ECO:0000259" key="3">
    <source>
        <dbReference type="Pfam" id="PF01370"/>
    </source>
</evidence>
<dbReference type="RefSeq" id="XP_019039532.1">
    <property type="nucleotide sequence ID" value="XM_019183455.1"/>
</dbReference>
<dbReference type="InterPro" id="IPR050425">
    <property type="entry name" value="NAD(P)_dehydrat-like"/>
</dbReference>
<organism evidence="4 5">
    <name type="scientific">Wickerhamomyces anomalus (strain ATCC 58044 / CBS 1984 / NCYC 433 / NRRL Y-366-8)</name>
    <name type="common">Yeast</name>
    <name type="synonym">Hansenula anomala</name>
    <dbReference type="NCBI Taxonomy" id="683960"/>
    <lineage>
        <taxon>Eukaryota</taxon>
        <taxon>Fungi</taxon>
        <taxon>Dikarya</taxon>
        <taxon>Ascomycota</taxon>
        <taxon>Saccharomycotina</taxon>
        <taxon>Saccharomycetes</taxon>
        <taxon>Phaffomycetales</taxon>
        <taxon>Wickerhamomycetaceae</taxon>
        <taxon>Wickerhamomyces</taxon>
    </lineage>
</organism>
<keyword evidence="5" id="KW-1185">Reference proteome</keyword>
<gene>
    <name evidence="4" type="ORF">WICANDRAFT_62889</name>
</gene>
<evidence type="ECO:0000313" key="5">
    <source>
        <dbReference type="Proteomes" id="UP000094112"/>
    </source>
</evidence>
<dbReference type="GeneID" id="30200701"/>
<evidence type="ECO:0000256" key="1">
    <source>
        <dbReference type="ARBA" id="ARBA00023002"/>
    </source>
</evidence>
<proteinExistence type="inferred from homology"/>
<dbReference type="Pfam" id="PF01370">
    <property type="entry name" value="Epimerase"/>
    <property type="match status" value="1"/>
</dbReference>
<dbReference type="GO" id="GO:0016616">
    <property type="term" value="F:oxidoreductase activity, acting on the CH-OH group of donors, NAD or NADP as acceptor"/>
    <property type="evidence" value="ECO:0007669"/>
    <property type="project" value="TreeGrafter"/>
</dbReference>
<dbReference type="STRING" id="683960.A0A1E3P4H2"/>
<dbReference type="PANTHER" id="PTHR10366">
    <property type="entry name" value="NAD DEPENDENT EPIMERASE/DEHYDRATASE"/>
    <property type="match status" value="1"/>
</dbReference>
<dbReference type="SUPFAM" id="SSF51735">
    <property type="entry name" value="NAD(P)-binding Rossmann-fold domains"/>
    <property type="match status" value="1"/>
</dbReference>
<evidence type="ECO:0000256" key="2">
    <source>
        <dbReference type="ARBA" id="ARBA00023445"/>
    </source>
</evidence>